<dbReference type="Pfam" id="PF09457">
    <property type="entry name" value="RBD-FIP"/>
    <property type="match status" value="1"/>
</dbReference>
<dbReference type="InterPro" id="IPR057316">
    <property type="entry name" value="Rab11-FIP3/4_dom"/>
</dbReference>
<keyword evidence="12" id="KW-1185">Reference proteome</keyword>
<dbReference type="Proteomes" id="UP000014500">
    <property type="component" value="Unassembled WGS sequence"/>
</dbReference>
<dbReference type="PANTHER" id="PTHR15726">
    <property type="entry name" value="RAB11-FAMILY INTERACTING PROTEIN"/>
    <property type="match status" value="1"/>
</dbReference>
<name>T1JCU2_STRMM</name>
<evidence type="ECO:0000256" key="7">
    <source>
        <dbReference type="ARBA" id="ARBA00023136"/>
    </source>
</evidence>
<protein>
    <recommendedName>
        <fullName evidence="10">FIP-RBD domain-containing protein</fullName>
    </recommendedName>
</protein>
<evidence type="ECO:0000313" key="11">
    <source>
        <dbReference type="EnsemblMetazoa" id="SMAR011612-PA"/>
    </source>
</evidence>
<keyword evidence="7" id="KW-0472">Membrane</keyword>
<feature type="region of interest" description="Disordered" evidence="9">
    <location>
        <begin position="202"/>
        <end position="277"/>
    </location>
</feature>
<dbReference type="Gene3D" id="1.10.238.10">
    <property type="entry name" value="EF-hand"/>
    <property type="match status" value="1"/>
</dbReference>
<dbReference type="OMA" id="YCKLERE"/>
<evidence type="ECO:0000256" key="4">
    <source>
        <dbReference type="ARBA" id="ARBA00022448"/>
    </source>
</evidence>
<dbReference type="InterPro" id="IPR051977">
    <property type="entry name" value="Rab11-interacting_regulator"/>
</dbReference>
<keyword evidence="4" id="KW-0813">Transport</keyword>
<evidence type="ECO:0000259" key="10">
    <source>
        <dbReference type="PROSITE" id="PS51511"/>
    </source>
</evidence>
<dbReference type="GO" id="GO:0030139">
    <property type="term" value="C:endocytic vesicle"/>
    <property type="evidence" value="ECO:0007669"/>
    <property type="project" value="TreeGrafter"/>
</dbReference>
<feature type="domain" description="FIP-RBD" evidence="10">
    <location>
        <begin position="519"/>
        <end position="581"/>
    </location>
</feature>
<proteinExistence type="predicted"/>
<dbReference type="InterPro" id="IPR019018">
    <property type="entry name" value="Rab-bd_FIP-RBD"/>
</dbReference>
<dbReference type="GO" id="GO:0055038">
    <property type="term" value="C:recycling endosome membrane"/>
    <property type="evidence" value="ECO:0007669"/>
    <property type="project" value="UniProtKB-SubCell"/>
</dbReference>
<dbReference type="EMBL" id="JH432080">
    <property type="status" value="NOT_ANNOTATED_CDS"/>
    <property type="molecule type" value="Genomic_DNA"/>
</dbReference>
<dbReference type="Gene3D" id="1.20.5.2440">
    <property type="match status" value="1"/>
</dbReference>
<dbReference type="PANTHER" id="PTHR15726:SF7">
    <property type="entry name" value="NUCLEAR FALLOUT, ISOFORM J"/>
    <property type="match status" value="1"/>
</dbReference>
<feature type="compositionally biased region" description="Low complexity" evidence="9">
    <location>
        <begin position="257"/>
        <end position="270"/>
    </location>
</feature>
<dbReference type="AlphaFoldDB" id="T1JCU2"/>
<evidence type="ECO:0000256" key="2">
    <source>
        <dbReference type="ARBA" id="ARBA00004626"/>
    </source>
</evidence>
<reference evidence="12" key="1">
    <citation type="submission" date="2011-05" db="EMBL/GenBank/DDBJ databases">
        <authorList>
            <person name="Richards S.R."/>
            <person name="Qu J."/>
            <person name="Jiang H."/>
            <person name="Jhangiani S.N."/>
            <person name="Agravi P."/>
            <person name="Goodspeed R."/>
            <person name="Gross S."/>
            <person name="Mandapat C."/>
            <person name="Jackson L."/>
            <person name="Mathew T."/>
            <person name="Pu L."/>
            <person name="Thornton R."/>
            <person name="Saada N."/>
            <person name="Wilczek-Boney K.B."/>
            <person name="Lee S."/>
            <person name="Kovar C."/>
            <person name="Wu Y."/>
            <person name="Scherer S.E."/>
            <person name="Worley K.C."/>
            <person name="Muzny D.M."/>
            <person name="Gibbs R."/>
        </authorList>
    </citation>
    <scope>NUCLEOTIDE SEQUENCE</scope>
    <source>
        <strain evidence="12">Brora</strain>
    </source>
</reference>
<evidence type="ECO:0000256" key="3">
    <source>
        <dbReference type="ARBA" id="ARBA00004654"/>
    </source>
</evidence>
<dbReference type="GO" id="GO:0032465">
    <property type="term" value="P:regulation of cytokinesis"/>
    <property type="evidence" value="ECO:0007669"/>
    <property type="project" value="TreeGrafter"/>
</dbReference>
<dbReference type="SUPFAM" id="SSF47473">
    <property type="entry name" value="EF-hand"/>
    <property type="match status" value="1"/>
</dbReference>
<keyword evidence="5" id="KW-0967">Endosome</keyword>
<evidence type="ECO:0000256" key="9">
    <source>
        <dbReference type="SAM" id="MobiDB-lite"/>
    </source>
</evidence>
<accession>T1JCU2</accession>
<dbReference type="PhylomeDB" id="T1JCU2"/>
<dbReference type="STRING" id="126957.T1JCU2"/>
<dbReference type="InterPro" id="IPR011992">
    <property type="entry name" value="EF-hand-dom_pair"/>
</dbReference>
<dbReference type="GO" id="GO:0030496">
    <property type="term" value="C:midbody"/>
    <property type="evidence" value="ECO:0007669"/>
    <property type="project" value="UniProtKB-SubCell"/>
</dbReference>
<evidence type="ECO:0000256" key="5">
    <source>
        <dbReference type="ARBA" id="ARBA00022753"/>
    </source>
</evidence>
<dbReference type="Pfam" id="PF25450">
    <property type="entry name" value="Rab11-FIP3"/>
    <property type="match status" value="1"/>
</dbReference>
<feature type="coiled-coil region" evidence="8">
    <location>
        <begin position="484"/>
        <end position="518"/>
    </location>
</feature>
<reference evidence="11" key="2">
    <citation type="submission" date="2015-02" db="UniProtKB">
        <authorList>
            <consortium name="EnsemblMetazoa"/>
        </authorList>
    </citation>
    <scope>IDENTIFICATION</scope>
</reference>
<feature type="coiled-coil region" evidence="8">
    <location>
        <begin position="314"/>
        <end position="444"/>
    </location>
</feature>
<evidence type="ECO:0000256" key="8">
    <source>
        <dbReference type="SAM" id="Coils"/>
    </source>
</evidence>
<dbReference type="HOGENOM" id="CLU_438443_0_0_1"/>
<sequence>MYRTVPEQIDHRVDTAIPCLHYCDVGYEFQTPIYFSMAFSEEYLTQLRTVFDLCDETKRGFITRQQFDNLSKKYFGTDDTLECLFHPGNSGVIEFDDFCRGVSSIVNSQVKTNDVEELITYEGTEQSLDGVSCATYNEYDVADLDDVMNSQLRNNDNEGSQDGDSAIEVAPVASLGSPDSDRKNLLNLSDNEEKFECFGDSRWETDEKMPPNCDSSPERNRLHQPFRQRNMWIRNSLRRSPSEKKQMSLNSRSGHVNRSSSFNSSRRSSSCDSDEMNGDFAVEDDVYDLREKIQGLQHQVTALATGQTNSEEKYNKVKQENASLMARIHSLEEQIREVEIRSEDRIKEEHQRFKEVMARQDKEKCLEIESFTLRLHTLERENQVLNADLLRLRSQLDKIKYEKMQLQDQLSEAEFTLTNTQEENRRLQDLCRREREESAQTRANDARVIDELTKEVGELRRYKAEMGCLSRARSPSVVDLPSRYAELQDQMAHLRRENHHLKDENDELQAQLLNSSIQEGRNLLHGGATTNSLAAEFDAMTKDEITQKLKDQQDVNAKLKLYIDNMLLSILENHPSILERRTINFFNHFVRIDQCLERNSTPFNRRQHGTHYDITMTSLCGPDE</sequence>
<evidence type="ECO:0000256" key="6">
    <source>
        <dbReference type="ARBA" id="ARBA00023054"/>
    </source>
</evidence>
<dbReference type="GO" id="GO:0032456">
    <property type="term" value="P:endocytic recycling"/>
    <property type="evidence" value="ECO:0007669"/>
    <property type="project" value="TreeGrafter"/>
</dbReference>
<feature type="compositionally biased region" description="Polar residues" evidence="9">
    <location>
        <begin position="247"/>
        <end position="256"/>
    </location>
</feature>
<dbReference type="InterPro" id="IPR037245">
    <property type="entry name" value="FIP-RBD_C_sf"/>
</dbReference>
<evidence type="ECO:0000313" key="12">
    <source>
        <dbReference type="Proteomes" id="UP000014500"/>
    </source>
</evidence>
<dbReference type="eggNOG" id="KOG0982">
    <property type="taxonomic scope" value="Eukaryota"/>
</dbReference>
<keyword evidence="6 8" id="KW-0175">Coiled coil</keyword>
<evidence type="ECO:0000256" key="1">
    <source>
        <dbReference type="ARBA" id="ARBA00004214"/>
    </source>
</evidence>
<dbReference type="SUPFAM" id="SSF144270">
    <property type="entry name" value="Eferin C-derminal domain-like"/>
    <property type="match status" value="1"/>
</dbReference>
<dbReference type="EnsemblMetazoa" id="SMAR011612-RA">
    <property type="protein sequence ID" value="SMAR011612-PA"/>
    <property type="gene ID" value="SMAR011612"/>
</dbReference>
<comment type="subcellular location">
    <subcellularLocation>
        <location evidence="2">Cleavage furrow</location>
    </subcellularLocation>
    <subcellularLocation>
        <location evidence="1">Midbody</location>
    </subcellularLocation>
    <subcellularLocation>
        <location evidence="3">Recycling endosome membrane</location>
        <topology evidence="3">Peripheral membrane protein</topology>
    </subcellularLocation>
</comment>
<dbReference type="GO" id="GO:0032154">
    <property type="term" value="C:cleavage furrow"/>
    <property type="evidence" value="ECO:0007669"/>
    <property type="project" value="UniProtKB-SubCell"/>
</dbReference>
<organism evidence="11 12">
    <name type="scientific">Strigamia maritima</name>
    <name type="common">European centipede</name>
    <name type="synonym">Geophilus maritimus</name>
    <dbReference type="NCBI Taxonomy" id="126957"/>
    <lineage>
        <taxon>Eukaryota</taxon>
        <taxon>Metazoa</taxon>
        <taxon>Ecdysozoa</taxon>
        <taxon>Arthropoda</taxon>
        <taxon>Myriapoda</taxon>
        <taxon>Chilopoda</taxon>
        <taxon>Pleurostigmophora</taxon>
        <taxon>Geophilomorpha</taxon>
        <taxon>Linotaeniidae</taxon>
        <taxon>Strigamia</taxon>
    </lineage>
</organism>
<dbReference type="PROSITE" id="PS51511">
    <property type="entry name" value="FIP_RBD"/>
    <property type="match status" value="1"/>
</dbReference>